<dbReference type="RefSeq" id="WP_189566935.1">
    <property type="nucleotide sequence ID" value="NZ_BMXI01000001.1"/>
</dbReference>
<dbReference type="Gene3D" id="3.40.50.2000">
    <property type="entry name" value="Glycogen Phosphorylase B"/>
    <property type="match status" value="1"/>
</dbReference>
<gene>
    <name evidence="5" type="ORF">GCM10007100_04480</name>
</gene>
<dbReference type="GO" id="GO:0016758">
    <property type="term" value="F:hexosyltransferase activity"/>
    <property type="evidence" value="ECO:0007669"/>
    <property type="project" value="InterPro"/>
</dbReference>
<reference evidence="5" key="2">
    <citation type="submission" date="2020-09" db="EMBL/GenBank/DDBJ databases">
        <authorList>
            <person name="Sun Q."/>
            <person name="Kim S."/>
        </authorList>
    </citation>
    <scope>NUCLEOTIDE SEQUENCE</scope>
    <source>
        <strain evidence="5">KCTC 12988</strain>
    </source>
</reference>
<dbReference type="GO" id="GO:0016020">
    <property type="term" value="C:membrane"/>
    <property type="evidence" value="ECO:0007669"/>
    <property type="project" value="GOC"/>
</dbReference>
<dbReference type="GO" id="GO:0009247">
    <property type="term" value="P:glycolipid biosynthetic process"/>
    <property type="evidence" value="ECO:0007669"/>
    <property type="project" value="InterPro"/>
</dbReference>
<evidence type="ECO:0000256" key="2">
    <source>
        <dbReference type="ARBA" id="ARBA00022676"/>
    </source>
</evidence>
<comment type="similarity">
    <text evidence="1">Belongs to the glycosyltransferase 28 family.</text>
</comment>
<keyword evidence="3" id="KW-0808">Transferase</keyword>
<dbReference type="PANTHER" id="PTHR43025:SF3">
    <property type="entry name" value="MONOGALACTOSYLDIACYLGLYCEROL SYNTHASE 1, CHLOROPLASTIC"/>
    <property type="match status" value="1"/>
</dbReference>
<evidence type="ECO:0000313" key="6">
    <source>
        <dbReference type="Proteomes" id="UP000644507"/>
    </source>
</evidence>
<dbReference type="AlphaFoldDB" id="A0A918WF64"/>
<sequence length="370" mass="41743">MGRLPRILIVTAGYGEGHNSAARGLATALEGRAEVLVHDPCAEGAPEFNEVLRQGYRMMTTYSPMLWDWVYRATERRDFTKETFNIMRKPEGALEERVADFQPDAIVSTYPLYPYFIERLRQRGKWSGKVFTVVTDSIEINNAWLQAPTDYWLVTDGFTRRTMISRGLPERKIVETGFPVAPVFRALEPLTSTSSTDPFRVLYFATARKPQILGVGRPILECEGTQLTLILGRNVRRLYGPARQLKQQFPGRVRILGWSKNIPTHLCSHHLAIGKAGGATVHESIAASTPMLIHHLVPGQEEGNLELLRSIGGGDLADTPVQLKGKLQDLLAKDCREWKRWKRNLAKWSRPHSATITAQFVLEKIAEKDE</sequence>
<keyword evidence="6" id="KW-1185">Reference proteome</keyword>
<name>A0A918WF64_9BACT</name>
<dbReference type="InterPro" id="IPR050519">
    <property type="entry name" value="Glycosyltransf_28_UgtP"/>
</dbReference>
<accession>A0A918WF64</accession>
<dbReference type="PANTHER" id="PTHR43025">
    <property type="entry name" value="MONOGALACTOSYLDIACYLGLYCEROL SYNTHASE"/>
    <property type="match status" value="1"/>
</dbReference>
<evidence type="ECO:0000313" key="5">
    <source>
        <dbReference type="EMBL" id="GHC42551.1"/>
    </source>
</evidence>
<feature type="domain" description="Diacylglycerol glucosyltransferase N-terminal" evidence="4">
    <location>
        <begin position="18"/>
        <end position="180"/>
    </location>
</feature>
<proteinExistence type="inferred from homology"/>
<dbReference type="SUPFAM" id="SSF53756">
    <property type="entry name" value="UDP-Glycosyltransferase/glycogen phosphorylase"/>
    <property type="match status" value="1"/>
</dbReference>
<dbReference type="EMBL" id="BMXI01000001">
    <property type="protein sequence ID" value="GHC42551.1"/>
    <property type="molecule type" value="Genomic_DNA"/>
</dbReference>
<evidence type="ECO:0000259" key="4">
    <source>
        <dbReference type="Pfam" id="PF06925"/>
    </source>
</evidence>
<dbReference type="Pfam" id="PF06925">
    <property type="entry name" value="MGDG_synth"/>
    <property type="match status" value="1"/>
</dbReference>
<dbReference type="Proteomes" id="UP000644507">
    <property type="component" value="Unassembled WGS sequence"/>
</dbReference>
<dbReference type="InterPro" id="IPR009695">
    <property type="entry name" value="Diacylglyc_glucosyltr_N"/>
</dbReference>
<comment type="caution">
    <text evidence="5">The sequence shown here is derived from an EMBL/GenBank/DDBJ whole genome shotgun (WGS) entry which is preliminary data.</text>
</comment>
<evidence type="ECO:0000256" key="3">
    <source>
        <dbReference type="ARBA" id="ARBA00022679"/>
    </source>
</evidence>
<reference evidence="5" key="1">
    <citation type="journal article" date="2014" name="Int. J. Syst. Evol. Microbiol.">
        <title>Complete genome sequence of Corynebacterium casei LMG S-19264T (=DSM 44701T), isolated from a smear-ripened cheese.</title>
        <authorList>
            <consortium name="US DOE Joint Genome Institute (JGI-PGF)"/>
            <person name="Walter F."/>
            <person name="Albersmeier A."/>
            <person name="Kalinowski J."/>
            <person name="Ruckert C."/>
        </authorList>
    </citation>
    <scope>NUCLEOTIDE SEQUENCE</scope>
    <source>
        <strain evidence="5">KCTC 12988</strain>
    </source>
</reference>
<protein>
    <submittedName>
        <fullName evidence="5">UDP-glucuronosyltransferase</fullName>
    </submittedName>
</protein>
<evidence type="ECO:0000256" key="1">
    <source>
        <dbReference type="ARBA" id="ARBA00006962"/>
    </source>
</evidence>
<keyword evidence="2" id="KW-0328">Glycosyltransferase</keyword>
<organism evidence="5 6">
    <name type="scientific">Roseibacillus persicicus</name>
    <dbReference type="NCBI Taxonomy" id="454148"/>
    <lineage>
        <taxon>Bacteria</taxon>
        <taxon>Pseudomonadati</taxon>
        <taxon>Verrucomicrobiota</taxon>
        <taxon>Verrucomicrobiia</taxon>
        <taxon>Verrucomicrobiales</taxon>
        <taxon>Verrucomicrobiaceae</taxon>
        <taxon>Roseibacillus</taxon>
    </lineage>
</organism>